<keyword evidence="1" id="KW-1133">Transmembrane helix</keyword>
<gene>
    <name evidence="2" type="ORF">KYN89_13190</name>
</gene>
<proteinExistence type="predicted"/>
<feature type="transmembrane region" description="Helical" evidence="1">
    <location>
        <begin position="72"/>
        <end position="92"/>
    </location>
</feature>
<evidence type="ECO:0000313" key="3">
    <source>
        <dbReference type="Proteomes" id="UP000759298"/>
    </source>
</evidence>
<accession>A0ABS7PG03</accession>
<comment type="caution">
    <text evidence="2">The sequence shown here is derived from an EMBL/GenBank/DDBJ whole genome shotgun (WGS) entry which is preliminary data.</text>
</comment>
<feature type="transmembrane region" description="Helical" evidence="1">
    <location>
        <begin position="7"/>
        <end position="25"/>
    </location>
</feature>
<dbReference type="RefSeq" id="WP_222825472.1">
    <property type="nucleotide sequence ID" value="NZ_JAHWXP010000003.1"/>
</dbReference>
<keyword evidence="1" id="KW-0472">Membrane</keyword>
<sequence length="135" mass="14487">MATADTIPAWIAMFIGIYAFAAAMGELRLPGTWKAMMQDFEQSPGMRFIAGILTLTLGAVIYLVVPWRPDDWLFIAVSALGGLLVLEGIVLLAAGERFVTFGRWLMASASEVWAGLSAILGAGCIFIALSRLGTF</sequence>
<feature type="transmembrane region" description="Helical" evidence="1">
    <location>
        <begin position="45"/>
        <end position="65"/>
    </location>
</feature>
<dbReference type="Proteomes" id="UP000759298">
    <property type="component" value="Unassembled WGS sequence"/>
</dbReference>
<keyword evidence="1" id="KW-0812">Transmembrane</keyword>
<reference evidence="2 3" key="1">
    <citation type="submission" date="2021-07" db="EMBL/GenBank/DDBJ databases">
        <title>Alteriqipengyuania abyssalis NZ-12B nov, sp.nov isolated from deep sea sponge in pacific ocean.</title>
        <authorList>
            <person name="Tareen S."/>
            <person name="Wink J."/>
        </authorList>
    </citation>
    <scope>NUCLEOTIDE SEQUENCE [LARGE SCALE GENOMIC DNA]</scope>
    <source>
        <strain evidence="2 3">NZ-12B</strain>
    </source>
</reference>
<dbReference type="EMBL" id="JAHWXP010000003">
    <property type="protein sequence ID" value="MBY8337999.1"/>
    <property type="molecule type" value="Genomic_DNA"/>
</dbReference>
<feature type="transmembrane region" description="Helical" evidence="1">
    <location>
        <begin position="112"/>
        <end position="132"/>
    </location>
</feature>
<evidence type="ECO:0008006" key="4">
    <source>
        <dbReference type="Google" id="ProtNLM"/>
    </source>
</evidence>
<organism evidence="2 3">
    <name type="scientific">Alteriqipengyuania abyssalis</name>
    <dbReference type="NCBI Taxonomy" id="2860200"/>
    <lineage>
        <taxon>Bacteria</taxon>
        <taxon>Pseudomonadati</taxon>
        <taxon>Pseudomonadota</taxon>
        <taxon>Alphaproteobacteria</taxon>
        <taxon>Sphingomonadales</taxon>
        <taxon>Erythrobacteraceae</taxon>
        <taxon>Alteriqipengyuania</taxon>
    </lineage>
</organism>
<name>A0ABS7PG03_9SPHN</name>
<keyword evidence="3" id="KW-1185">Reference proteome</keyword>
<protein>
    <recommendedName>
        <fullName evidence="4">DUF2065 family protein</fullName>
    </recommendedName>
</protein>
<evidence type="ECO:0000256" key="1">
    <source>
        <dbReference type="SAM" id="Phobius"/>
    </source>
</evidence>
<evidence type="ECO:0000313" key="2">
    <source>
        <dbReference type="EMBL" id="MBY8337999.1"/>
    </source>
</evidence>